<comment type="caution">
    <text evidence="2">The sequence shown here is derived from an EMBL/GenBank/DDBJ whole genome shotgun (WGS) entry which is preliminary data.</text>
</comment>
<gene>
    <name evidence="2" type="ORF">ICL16_03355</name>
</gene>
<keyword evidence="3" id="KW-1185">Reference proteome</keyword>
<dbReference type="RefSeq" id="WP_190825475.1">
    <property type="nucleotide sequence ID" value="NZ_CAWPPI010000013.1"/>
</dbReference>
<reference evidence="2" key="1">
    <citation type="submission" date="2020-09" db="EMBL/GenBank/DDBJ databases">
        <title>Iningainema tapete sp. nov. (Scytonemataceae, Cyanobacteria) from greenhouses in central Florida (USA) produces two types of nodularin with biosynthetic potential for microcystin-LR and anabaenopeptins.</title>
        <authorList>
            <person name="Berthold D.E."/>
            <person name="Lefler F.W."/>
            <person name="Huang I.-S."/>
            <person name="Abdulla H."/>
            <person name="Zimba P.V."/>
            <person name="Laughinghouse H.D. IV."/>
        </authorList>
    </citation>
    <scope>NUCLEOTIDE SEQUENCE</scope>
    <source>
        <strain evidence="2">BLCCT55</strain>
    </source>
</reference>
<feature type="compositionally biased region" description="Basic and acidic residues" evidence="1">
    <location>
        <begin position="33"/>
        <end position="51"/>
    </location>
</feature>
<dbReference type="AlphaFoldDB" id="A0A8J6XAF7"/>
<feature type="compositionally biased region" description="Polar residues" evidence="1">
    <location>
        <begin position="1"/>
        <end position="16"/>
    </location>
</feature>
<dbReference type="Proteomes" id="UP000629098">
    <property type="component" value="Unassembled WGS sequence"/>
</dbReference>
<dbReference type="EMBL" id="JACXAE010000013">
    <property type="protein sequence ID" value="MBD2771185.1"/>
    <property type="molecule type" value="Genomic_DNA"/>
</dbReference>
<proteinExistence type="predicted"/>
<evidence type="ECO:0000313" key="2">
    <source>
        <dbReference type="EMBL" id="MBD2771185.1"/>
    </source>
</evidence>
<evidence type="ECO:0000256" key="1">
    <source>
        <dbReference type="SAM" id="MobiDB-lite"/>
    </source>
</evidence>
<sequence>MPPELDSTTNPNPDNKQFSDEEIAKILSTAKATRKERDDVAARAKELEDSNKQLQAQLEQIKTIDPERYKELEDLAANLEERKLEEQQKFNELKERWTGERTTLQQQNQQLQEELKQTRIINDLEKAFYALGGKTGKDDFGCSYFDLIRDRAMSFLQLGEDGKLRVLDPRDGTRMLGDKGTPLTVEDLMLKLRSSGPTAALFDPVGNGAGGGMQPSHPAGLAATREQVMGITNRAERLARIRELGIK</sequence>
<evidence type="ECO:0000313" key="3">
    <source>
        <dbReference type="Proteomes" id="UP000629098"/>
    </source>
</evidence>
<feature type="region of interest" description="Disordered" evidence="1">
    <location>
        <begin position="1"/>
        <end position="52"/>
    </location>
</feature>
<protein>
    <submittedName>
        <fullName evidence="2">Uncharacterized protein</fullName>
    </submittedName>
</protein>
<organism evidence="2 3">
    <name type="scientific">Iningainema tapete BLCC-T55</name>
    <dbReference type="NCBI Taxonomy" id="2748662"/>
    <lineage>
        <taxon>Bacteria</taxon>
        <taxon>Bacillati</taxon>
        <taxon>Cyanobacteriota</taxon>
        <taxon>Cyanophyceae</taxon>
        <taxon>Nostocales</taxon>
        <taxon>Scytonemataceae</taxon>
        <taxon>Iningainema tapete</taxon>
    </lineage>
</organism>
<accession>A0A8J6XAF7</accession>
<name>A0A8J6XAF7_9CYAN</name>